<gene>
    <name evidence="1" type="ORF">SAMN02745857_01211</name>
</gene>
<dbReference type="SUPFAM" id="SSF53254">
    <property type="entry name" value="Phosphoglycerate mutase-like"/>
    <property type="match status" value="1"/>
</dbReference>
<evidence type="ECO:0000313" key="1">
    <source>
        <dbReference type="EMBL" id="SMC21427.1"/>
    </source>
</evidence>
<dbReference type="InterPro" id="IPR029033">
    <property type="entry name" value="His_PPase_superfam"/>
</dbReference>
<dbReference type="InterPro" id="IPR013078">
    <property type="entry name" value="His_Pase_superF_clade-1"/>
</dbReference>
<organism evidence="1 2">
    <name type="scientific">Andreprevotia lacus DSM 23236</name>
    <dbReference type="NCBI Taxonomy" id="1121001"/>
    <lineage>
        <taxon>Bacteria</taxon>
        <taxon>Pseudomonadati</taxon>
        <taxon>Pseudomonadota</taxon>
        <taxon>Betaproteobacteria</taxon>
        <taxon>Neisseriales</taxon>
        <taxon>Chitinibacteraceae</taxon>
        <taxon>Andreprevotia</taxon>
    </lineage>
</organism>
<dbReference type="Gene3D" id="3.40.50.1240">
    <property type="entry name" value="Phosphoglycerate mutase-like"/>
    <property type="match status" value="1"/>
</dbReference>
<dbReference type="AlphaFoldDB" id="A0A1W1XC18"/>
<dbReference type="EMBL" id="FWXD01000005">
    <property type="protein sequence ID" value="SMC21427.1"/>
    <property type="molecule type" value="Genomic_DNA"/>
</dbReference>
<reference evidence="1 2" key="1">
    <citation type="submission" date="2017-04" db="EMBL/GenBank/DDBJ databases">
        <authorList>
            <person name="Afonso C.L."/>
            <person name="Miller P.J."/>
            <person name="Scott M.A."/>
            <person name="Spackman E."/>
            <person name="Goraichik I."/>
            <person name="Dimitrov K.M."/>
            <person name="Suarez D.L."/>
            <person name="Swayne D.E."/>
        </authorList>
    </citation>
    <scope>NUCLEOTIDE SEQUENCE [LARGE SCALE GENOMIC DNA]</scope>
    <source>
        <strain evidence="1 2">DSM 23236</strain>
    </source>
</reference>
<keyword evidence="2" id="KW-1185">Reference proteome</keyword>
<accession>A0A1W1XC18</accession>
<dbReference type="Pfam" id="PF00300">
    <property type="entry name" value="His_Phos_1"/>
    <property type="match status" value="1"/>
</dbReference>
<dbReference type="SMART" id="SM00855">
    <property type="entry name" value="PGAM"/>
    <property type="match status" value="1"/>
</dbReference>
<dbReference type="Proteomes" id="UP000192761">
    <property type="component" value="Unassembled WGS sequence"/>
</dbReference>
<protein>
    <submittedName>
        <fullName evidence="1">Phosphohistidine phosphatase, SixA</fullName>
    </submittedName>
</protein>
<name>A0A1W1XC18_9NEIS</name>
<dbReference type="RefSeq" id="WP_084089870.1">
    <property type="nucleotide sequence ID" value="NZ_FWXD01000005.1"/>
</dbReference>
<evidence type="ECO:0000313" key="2">
    <source>
        <dbReference type="Proteomes" id="UP000192761"/>
    </source>
</evidence>
<dbReference type="CDD" id="cd07067">
    <property type="entry name" value="HP_PGM_like"/>
    <property type="match status" value="1"/>
</dbReference>
<proteinExistence type="predicted"/>
<dbReference type="OrthoDB" id="9814783at2"/>
<sequence>MDLILWRHAEAEDGFDDLGRPLTEKGRKQAARMARWLAGQLKGKEVRVVSSGAARCEQTARALGQNFEIDTRMNPNAATAAYLEVSRWPHGDGRVTVLVGHQPALGRVASLLMTGRESDWATRKGAIWWVQRRVREHQVHYVLKACIAPEQLD</sequence>
<dbReference type="STRING" id="1121001.SAMN02745857_01211"/>